<dbReference type="CDD" id="cd00351">
    <property type="entry name" value="TS_Pyrimidine_HMase"/>
    <property type="match status" value="1"/>
</dbReference>
<accession>A0A841KAH7</accession>
<dbReference type="Pfam" id="PF00303">
    <property type="entry name" value="Thymidylat_synt"/>
    <property type="match status" value="1"/>
</dbReference>
<evidence type="ECO:0000313" key="6">
    <source>
        <dbReference type="Proteomes" id="UP000538666"/>
    </source>
</evidence>
<name>A0A841KAH7_9BACT</name>
<evidence type="ECO:0000256" key="2">
    <source>
        <dbReference type="ARBA" id="ARBA00022603"/>
    </source>
</evidence>
<dbReference type="GO" id="GO:0004799">
    <property type="term" value="F:thymidylate synthase activity"/>
    <property type="evidence" value="ECO:0007669"/>
    <property type="project" value="UniProtKB-EC"/>
</dbReference>
<gene>
    <name evidence="5" type="ORF">HNQ77_005310</name>
</gene>
<dbReference type="AlphaFoldDB" id="A0A841KAH7"/>
<dbReference type="PRINTS" id="PR00108">
    <property type="entry name" value="THYMDSNTHASE"/>
</dbReference>
<dbReference type="RefSeq" id="WP_050061484.1">
    <property type="nucleotide sequence ID" value="NZ_JACHEK010000014.1"/>
</dbReference>
<evidence type="ECO:0000259" key="4">
    <source>
        <dbReference type="Pfam" id="PF00303"/>
    </source>
</evidence>
<evidence type="ECO:0000256" key="3">
    <source>
        <dbReference type="ARBA" id="ARBA00022679"/>
    </source>
</evidence>
<protein>
    <recommendedName>
        <fullName evidence="1">thymidylate synthase</fullName>
        <ecNumber evidence="1">2.1.1.45</ecNumber>
    </recommendedName>
</protein>
<evidence type="ECO:0000256" key="1">
    <source>
        <dbReference type="ARBA" id="ARBA00011947"/>
    </source>
</evidence>
<keyword evidence="6" id="KW-1185">Reference proteome</keyword>
<dbReference type="PANTHER" id="PTHR11548:SF9">
    <property type="entry name" value="THYMIDYLATE SYNTHASE"/>
    <property type="match status" value="1"/>
</dbReference>
<evidence type="ECO:0000313" key="5">
    <source>
        <dbReference type="EMBL" id="MBB6147314.1"/>
    </source>
</evidence>
<dbReference type="EMBL" id="JACHEK010000014">
    <property type="protein sequence ID" value="MBB6147314.1"/>
    <property type="molecule type" value="Genomic_DNA"/>
</dbReference>
<proteinExistence type="predicted"/>
<dbReference type="GO" id="GO:0032259">
    <property type="term" value="P:methylation"/>
    <property type="evidence" value="ECO:0007669"/>
    <property type="project" value="UniProtKB-KW"/>
</dbReference>
<dbReference type="GO" id="GO:0005829">
    <property type="term" value="C:cytosol"/>
    <property type="evidence" value="ECO:0007669"/>
    <property type="project" value="TreeGrafter"/>
</dbReference>
<feature type="domain" description="Thymidylate synthase/dCMP hydroxymethylase" evidence="4">
    <location>
        <begin position="56"/>
        <end position="227"/>
    </location>
</feature>
<dbReference type="InterPro" id="IPR036926">
    <property type="entry name" value="Thymidate_synth/dCMP_Mease_sf"/>
</dbReference>
<reference evidence="5 6" key="1">
    <citation type="submission" date="2020-08" db="EMBL/GenBank/DDBJ databases">
        <title>Genomic Encyclopedia of Type Strains, Phase IV (KMG-IV): sequencing the most valuable type-strain genomes for metagenomic binning, comparative biology and taxonomic classification.</title>
        <authorList>
            <person name="Goeker M."/>
        </authorList>
    </citation>
    <scope>NUCLEOTIDE SEQUENCE [LARGE SCALE GENOMIC DNA]</scope>
    <source>
        <strain evidence="5 6">DSM 103733</strain>
    </source>
</reference>
<dbReference type="InterPro" id="IPR000398">
    <property type="entry name" value="Thymidylate_synthase"/>
</dbReference>
<dbReference type="Proteomes" id="UP000538666">
    <property type="component" value="Unassembled WGS sequence"/>
</dbReference>
<comment type="caution">
    <text evidence="5">The sequence shown here is derived from an EMBL/GenBank/DDBJ whole genome shotgun (WGS) entry which is preliminary data.</text>
</comment>
<dbReference type="OrthoDB" id="7182974at2"/>
<dbReference type="EC" id="2.1.1.45" evidence="1"/>
<organism evidence="5 6">
    <name type="scientific">Silvibacterium bohemicum</name>
    <dbReference type="NCBI Taxonomy" id="1577686"/>
    <lineage>
        <taxon>Bacteria</taxon>
        <taxon>Pseudomonadati</taxon>
        <taxon>Acidobacteriota</taxon>
        <taxon>Terriglobia</taxon>
        <taxon>Terriglobales</taxon>
        <taxon>Acidobacteriaceae</taxon>
        <taxon>Silvibacterium</taxon>
    </lineage>
</organism>
<dbReference type="InterPro" id="IPR045097">
    <property type="entry name" value="Thymidate_synth/dCMP_Mease"/>
</dbReference>
<dbReference type="InterPro" id="IPR023451">
    <property type="entry name" value="Thymidate_synth/dCMP_Mease_dom"/>
</dbReference>
<keyword evidence="3 5" id="KW-0808">Transferase</keyword>
<dbReference type="PANTHER" id="PTHR11548">
    <property type="entry name" value="THYMIDYLATE SYNTHASE 1"/>
    <property type="match status" value="1"/>
</dbReference>
<keyword evidence="2 5" id="KW-0489">Methyltransferase</keyword>
<dbReference type="Gene3D" id="3.30.572.10">
    <property type="entry name" value="Thymidylate synthase/dCMP hydroxymethylase domain"/>
    <property type="match status" value="1"/>
</dbReference>
<dbReference type="SUPFAM" id="SSF55831">
    <property type="entry name" value="Thymidylate synthase/dCMP hydroxymethylase"/>
    <property type="match status" value="1"/>
</dbReference>
<dbReference type="GO" id="GO:0006231">
    <property type="term" value="P:dTMP biosynthetic process"/>
    <property type="evidence" value="ECO:0007669"/>
    <property type="project" value="InterPro"/>
</dbReference>
<sequence>MKVRASTLDDLLNEVFRRLIASGQETYPSKGKAFEVTGVVLELTNPRARMSRTEARAVIFSWLGEFLWYLAGNDDFSFIRYYIKDYKPDYKGATKVMAAYGPRLRAKNKDQLKWVVDLIKKKPDTRRAVIPIYQPKDTQANLPEVPCTCTLQFLLRGRRLELITHMRSNDAYVGLPGDIFAFTMIQEIIAMALNVEPGRYKHLVGSLHLYDADRRKAERYLAEGFQKKVAMPIMPLGDPFPQIETILRFERATRLGRHPRIPTDLPVYWQDLARLLSIFRAGKDDASAAMLRNMRKRMHSDAYIAYIEMRQQKAEKRETVPAVSAPELPFGVAPHA</sequence>